<keyword evidence="1" id="KW-0472">Membrane</keyword>
<evidence type="ECO:0008006" key="4">
    <source>
        <dbReference type="Google" id="ProtNLM"/>
    </source>
</evidence>
<proteinExistence type="predicted"/>
<comment type="caution">
    <text evidence="2">The sequence shown here is derived from an EMBL/GenBank/DDBJ whole genome shotgun (WGS) entry which is preliminary data.</text>
</comment>
<dbReference type="AlphaFoldDB" id="A0AAW0JCV5"/>
<evidence type="ECO:0000313" key="3">
    <source>
        <dbReference type="Proteomes" id="UP001488838"/>
    </source>
</evidence>
<sequence>MVMIALLLMSPASVTMLDFYLILILFTFEDRVLLSQKTFRLSNGISKGSERDCSCGRRSSGHCFGTLSVCSLQKEA</sequence>
<keyword evidence="3" id="KW-1185">Reference proteome</keyword>
<keyword evidence="1" id="KW-1133">Transmembrane helix</keyword>
<feature type="non-terminal residue" evidence="2">
    <location>
        <position position="76"/>
    </location>
</feature>
<organism evidence="2 3">
    <name type="scientific">Myodes glareolus</name>
    <name type="common">Bank vole</name>
    <name type="synonym">Clethrionomys glareolus</name>
    <dbReference type="NCBI Taxonomy" id="447135"/>
    <lineage>
        <taxon>Eukaryota</taxon>
        <taxon>Metazoa</taxon>
        <taxon>Chordata</taxon>
        <taxon>Craniata</taxon>
        <taxon>Vertebrata</taxon>
        <taxon>Euteleostomi</taxon>
        <taxon>Mammalia</taxon>
        <taxon>Eutheria</taxon>
        <taxon>Euarchontoglires</taxon>
        <taxon>Glires</taxon>
        <taxon>Rodentia</taxon>
        <taxon>Myomorpha</taxon>
        <taxon>Muroidea</taxon>
        <taxon>Cricetidae</taxon>
        <taxon>Arvicolinae</taxon>
        <taxon>Myodes</taxon>
    </lineage>
</organism>
<gene>
    <name evidence="2" type="ORF">U0070_025179</name>
</gene>
<feature type="transmembrane region" description="Helical" evidence="1">
    <location>
        <begin position="6"/>
        <end position="28"/>
    </location>
</feature>
<name>A0AAW0JCV5_MYOGA</name>
<evidence type="ECO:0000256" key="1">
    <source>
        <dbReference type="SAM" id="Phobius"/>
    </source>
</evidence>
<evidence type="ECO:0000313" key="2">
    <source>
        <dbReference type="EMBL" id="KAK7824383.1"/>
    </source>
</evidence>
<dbReference type="Proteomes" id="UP001488838">
    <property type="component" value="Unassembled WGS sequence"/>
</dbReference>
<protein>
    <recommendedName>
        <fullName evidence="4">Secreted protein</fullName>
    </recommendedName>
</protein>
<reference evidence="2 3" key="1">
    <citation type="journal article" date="2023" name="bioRxiv">
        <title>Conserved and derived expression patterns and positive selection on dental genes reveal complex evolutionary context of ever-growing rodent molars.</title>
        <authorList>
            <person name="Calamari Z.T."/>
            <person name="Song A."/>
            <person name="Cohen E."/>
            <person name="Akter M."/>
            <person name="Roy R.D."/>
            <person name="Hallikas O."/>
            <person name="Christensen M.M."/>
            <person name="Li P."/>
            <person name="Marangoni P."/>
            <person name="Jernvall J."/>
            <person name="Klein O.D."/>
        </authorList>
    </citation>
    <scope>NUCLEOTIDE SEQUENCE [LARGE SCALE GENOMIC DNA]</scope>
    <source>
        <strain evidence="2">V071</strain>
    </source>
</reference>
<dbReference type="EMBL" id="JBBHLL010000046">
    <property type="protein sequence ID" value="KAK7824383.1"/>
    <property type="molecule type" value="Genomic_DNA"/>
</dbReference>
<accession>A0AAW0JCV5</accession>
<keyword evidence="1" id="KW-0812">Transmembrane</keyword>